<gene>
    <name evidence="2" type="ORF">IWX46DRAFT_317875</name>
</gene>
<dbReference type="PANTHER" id="PTHR34693:SF3">
    <property type="match status" value="1"/>
</dbReference>
<dbReference type="PANTHER" id="PTHR34693">
    <property type="entry name" value="PROTEIN PAR32"/>
    <property type="match status" value="1"/>
</dbReference>
<evidence type="ECO:0000256" key="1">
    <source>
        <dbReference type="SAM" id="MobiDB-lite"/>
    </source>
</evidence>
<feature type="compositionally biased region" description="Low complexity" evidence="1">
    <location>
        <begin position="73"/>
        <end position="83"/>
    </location>
</feature>
<comment type="caution">
    <text evidence="2">The sequence shown here is derived from an EMBL/GenBank/DDBJ whole genome shotgun (WGS) entry which is preliminary data.</text>
</comment>
<dbReference type="EMBL" id="JBBPDW010000044">
    <property type="protein sequence ID" value="KAK7533655.1"/>
    <property type="molecule type" value="Genomic_DNA"/>
</dbReference>
<evidence type="ECO:0008006" key="4">
    <source>
        <dbReference type="Google" id="ProtNLM"/>
    </source>
</evidence>
<protein>
    <recommendedName>
        <fullName evidence="4">Dehydrin</fullName>
    </recommendedName>
</protein>
<feature type="region of interest" description="Disordered" evidence="1">
    <location>
        <begin position="1"/>
        <end position="178"/>
    </location>
</feature>
<sequence length="178" mass="18632">MPSNDPIVSTGRGGAGNIGHDPRVYTDGAIVREGVQGESSEPEYSTGRGGAGNISTPLHGTSDPHAHSHSHAHASTADHASSAGGRRSTDVIPEPALRQPGPEHANYHTGRGGEGNVHREKYGGHSEPQKEHHHHAEKEGEGEGGKKGLGEKVKHLLHMDGHHGRKSGERSREGTPGA</sequence>
<proteinExistence type="predicted"/>
<keyword evidence="3" id="KW-1185">Reference proteome</keyword>
<evidence type="ECO:0000313" key="2">
    <source>
        <dbReference type="EMBL" id="KAK7533655.1"/>
    </source>
</evidence>
<organism evidence="2 3">
    <name type="scientific">Phyllosticta citricarpa</name>
    <dbReference type="NCBI Taxonomy" id="55181"/>
    <lineage>
        <taxon>Eukaryota</taxon>
        <taxon>Fungi</taxon>
        <taxon>Dikarya</taxon>
        <taxon>Ascomycota</taxon>
        <taxon>Pezizomycotina</taxon>
        <taxon>Dothideomycetes</taxon>
        <taxon>Dothideomycetes incertae sedis</taxon>
        <taxon>Botryosphaeriales</taxon>
        <taxon>Phyllostictaceae</taxon>
        <taxon>Phyllosticta</taxon>
    </lineage>
</organism>
<evidence type="ECO:0000313" key="3">
    <source>
        <dbReference type="Proteomes" id="UP001365128"/>
    </source>
</evidence>
<dbReference type="InterPro" id="IPR053203">
    <property type="entry name" value="Cisplatin_resist-associated"/>
</dbReference>
<accession>A0ABR1LIE8</accession>
<dbReference type="InterPro" id="IPR022024">
    <property type="entry name" value="DUF3602"/>
</dbReference>
<feature type="compositionally biased region" description="Basic and acidic residues" evidence="1">
    <location>
        <begin position="116"/>
        <end position="178"/>
    </location>
</feature>
<reference evidence="2 3" key="1">
    <citation type="submission" date="2024-04" db="EMBL/GenBank/DDBJ databases">
        <title>Phyllosticta paracitricarpa is synonymous to the EU quarantine fungus P. citricarpa based on phylogenomic analyses.</title>
        <authorList>
            <consortium name="Lawrence Berkeley National Laboratory"/>
            <person name="Van Ingen-Buijs V.A."/>
            <person name="Van Westerhoven A.C."/>
            <person name="Haridas S."/>
            <person name="Skiadas P."/>
            <person name="Martin F."/>
            <person name="Groenewald J.Z."/>
            <person name="Crous P.W."/>
            <person name="Seidl M.F."/>
        </authorList>
    </citation>
    <scope>NUCLEOTIDE SEQUENCE [LARGE SCALE GENOMIC DNA]</scope>
    <source>
        <strain evidence="2 3">CBS 122670</strain>
    </source>
</reference>
<name>A0ABR1LIE8_9PEZI</name>
<dbReference type="Proteomes" id="UP001365128">
    <property type="component" value="Unassembled WGS sequence"/>
</dbReference>
<dbReference type="Pfam" id="PF12223">
    <property type="entry name" value="DUF3602"/>
    <property type="match status" value="2"/>
</dbReference>